<dbReference type="PANTHER" id="PTHR43525">
    <property type="entry name" value="PROTEIN MALY"/>
    <property type="match status" value="1"/>
</dbReference>
<dbReference type="AlphaFoldDB" id="A0A9D2PE67"/>
<keyword evidence="3" id="KW-0663">Pyridoxal phosphate</keyword>
<dbReference type="InterPro" id="IPR051798">
    <property type="entry name" value="Class-II_PLP-Dep_Aminotrans"/>
</dbReference>
<keyword evidence="4" id="KW-0456">Lyase</keyword>
<dbReference type="EC" id="4.4.1.13" evidence="2"/>
<organism evidence="7 8">
    <name type="scientific">Candidatus Lachnoclostridium pullistercoris</name>
    <dbReference type="NCBI Taxonomy" id="2838632"/>
    <lineage>
        <taxon>Bacteria</taxon>
        <taxon>Bacillati</taxon>
        <taxon>Bacillota</taxon>
        <taxon>Clostridia</taxon>
        <taxon>Lachnospirales</taxon>
        <taxon>Lachnospiraceae</taxon>
    </lineage>
</organism>
<dbReference type="InterPro" id="IPR015424">
    <property type="entry name" value="PyrdxlP-dep_Trfase"/>
</dbReference>
<evidence type="ECO:0000313" key="8">
    <source>
        <dbReference type="Proteomes" id="UP000823883"/>
    </source>
</evidence>
<accession>A0A9D2PE67</accession>
<name>A0A9D2PE67_9FIRM</name>
<evidence type="ECO:0000256" key="1">
    <source>
        <dbReference type="ARBA" id="ARBA00001933"/>
    </source>
</evidence>
<evidence type="ECO:0000259" key="6">
    <source>
        <dbReference type="Pfam" id="PF00155"/>
    </source>
</evidence>
<sequence>MKYDFTSIMDRRGKDAIAVDGLGCNPGFAPDKPEEGFDIIPMWVADMNFPTVPTIPEAIIERTKHPAYGYFSPRKEYFDSIIRWHETRNGVTGLTRECIGYENGVLGGVISAMGVLCSKGGSVLIHRPTYIGFTNCLKNNGYDIVHTDLVKDKDGVWRMDYEDMEKKIVEHKIHAAIFCSPHNPCGRVWERWEIEKAMEVYKKHDVIVISDEIWSDIITAGHKHIPTQSVSEDARMRTIALYAPSKTFNLAGLIGSYHIIYNPYLRDRVEKESSLPHYNDMNVLSMHALIGAYKPEGYEWVDELCQVITGNIDFACQYIKEHFPGVEVSRPEGTYMLFLDCTEWCRTHGKTIDWVEKAGWNVGVAWQDGRMFHGPCHIRMNLALPLSRVQEAFERLDRYVFNREDEE</sequence>
<dbReference type="Gene3D" id="3.90.1150.10">
    <property type="entry name" value="Aspartate Aminotransferase, domain 1"/>
    <property type="match status" value="1"/>
</dbReference>
<proteinExistence type="inferred from homology"/>
<dbReference type="Gene3D" id="3.40.640.10">
    <property type="entry name" value="Type I PLP-dependent aspartate aminotransferase-like (Major domain)"/>
    <property type="match status" value="1"/>
</dbReference>
<dbReference type="InterPro" id="IPR004839">
    <property type="entry name" value="Aminotransferase_I/II_large"/>
</dbReference>
<reference evidence="7" key="2">
    <citation type="submission" date="2021-04" db="EMBL/GenBank/DDBJ databases">
        <authorList>
            <person name="Gilroy R."/>
        </authorList>
    </citation>
    <scope>NUCLEOTIDE SEQUENCE</scope>
    <source>
        <strain evidence="7">CHK183-5548</strain>
    </source>
</reference>
<dbReference type="EMBL" id="DWWL01000049">
    <property type="protein sequence ID" value="HJC47963.1"/>
    <property type="molecule type" value="Genomic_DNA"/>
</dbReference>
<dbReference type="Pfam" id="PF00155">
    <property type="entry name" value="Aminotran_1_2"/>
    <property type="match status" value="1"/>
</dbReference>
<evidence type="ECO:0000256" key="2">
    <source>
        <dbReference type="ARBA" id="ARBA00012224"/>
    </source>
</evidence>
<comment type="caution">
    <text evidence="7">The sequence shown here is derived from an EMBL/GenBank/DDBJ whole genome shotgun (WGS) entry which is preliminary data.</text>
</comment>
<dbReference type="GO" id="GO:0030170">
    <property type="term" value="F:pyridoxal phosphate binding"/>
    <property type="evidence" value="ECO:0007669"/>
    <property type="project" value="InterPro"/>
</dbReference>
<keyword evidence="7" id="KW-0032">Aminotransferase</keyword>
<dbReference type="GO" id="GO:0008483">
    <property type="term" value="F:transaminase activity"/>
    <property type="evidence" value="ECO:0007669"/>
    <property type="project" value="UniProtKB-KW"/>
</dbReference>
<dbReference type="InterPro" id="IPR015422">
    <property type="entry name" value="PyrdxlP-dep_Trfase_small"/>
</dbReference>
<keyword evidence="7" id="KW-0808">Transferase</keyword>
<evidence type="ECO:0000313" key="7">
    <source>
        <dbReference type="EMBL" id="HJC47963.1"/>
    </source>
</evidence>
<feature type="domain" description="Aminotransferase class I/classII large" evidence="6">
    <location>
        <begin position="46"/>
        <end position="396"/>
    </location>
</feature>
<comment type="similarity">
    <text evidence="5">Belongs to the class-II pyridoxal-phosphate-dependent aminotransferase family. MalY/PatB cystathionine beta-lyase subfamily.</text>
</comment>
<dbReference type="SUPFAM" id="SSF53383">
    <property type="entry name" value="PLP-dependent transferases"/>
    <property type="match status" value="1"/>
</dbReference>
<dbReference type="Proteomes" id="UP000823883">
    <property type="component" value="Unassembled WGS sequence"/>
</dbReference>
<comment type="cofactor">
    <cofactor evidence="1">
        <name>pyridoxal 5'-phosphate</name>
        <dbReference type="ChEBI" id="CHEBI:597326"/>
    </cofactor>
</comment>
<reference evidence="7" key="1">
    <citation type="journal article" date="2021" name="PeerJ">
        <title>Extensive microbial diversity within the chicken gut microbiome revealed by metagenomics and culture.</title>
        <authorList>
            <person name="Gilroy R."/>
            <person name="Ravi A."/>
            <person name="Getino M."/>
            <person name="Pursley I."/>
            <person name="Horton D.L."/>
            <person name="Alikhan N.F."/>
            <person name="Baker D."/>
            <person name="Gharbi K."/>
            <person name="Hall N."/>
            <person name="Watson M."/>
            <person name="Adriaenssens E.M."/>
            <person name="Foster-Nyarko E."/>
            <person name="Jarju S."/>
            <person name="Secka A."/>
            <person name="Antonio M."/>
            <person name="Oren A."/>
            <person name="Chaudhuri R.R."/>
            <person name="La Ragione R."/>
            <person name="Hildebrand F."/>
            <person name="Pallen M.J."/>
        </authorList>
    </citation>
    <scope>NUCLEOTIDE SEQUENCE</scope>
    <source>
        <strain evidence="7">CHK183-5548</strain>
    </source>
</reference>
<evidence type="ECO:0000256" key="5">
    <source>
        <dbReference type="ARBA" id="ARBA00037974"/>
    </source>
</evidence>
<protein>
    <recommendedName>
        <fullName evidence="2">cysteine-S-conjugate beta-lyase</fullName>
        <ecNumber evidence="2">4.4.1.13</ecNumber>
    </recommendedName>
</protein>
<gene>
    <name evidence="7" type="ORF">IAA04_07915</name>
</gene>
<dbReference type="GO" id="GO:0047804">
    <property type="term" value="F:cysteine-S-conjugate beta-lyase activity"/>
    <property type="evidence" value="ECO:0007669"/>
    <property type="project" value="UniProtKB-EC"/>
</dbReference>
<evidence type="ECO:0000256" key="3">
    <source>
        <dbReference type="ARBA" id="ARBA00022898"/>
    </source>
</evidence>
<dbReference type="CDD" id="cd00609">
    <property type="entry name" value="AAT_like"/>
    <property type="match status" value="1"/>
</dbReference>
<dbReference type="PANTHER" id="PTHR43525:SF1">
    <property type="entry name" value="PROTEIN MALY"/>
    <property type="match status" value="1"/>
</dbReference>
<dbReference type="InterPro" id="IPR015421">
    <property type="entry name" value="PyrdxlP-dep_Trfase_major"/>
</dbReference>
<evidence type="ECO:0000256" key="4">
    <source>
        <dbReference type="ARBA" id="ARBA00023239"/>
    </source>
</evidence>